<dbReference type="HAMAP" id="MF_01020">
    <property type="entry name" value="HisE"/>
    <property type="match status" value="1"/>
</dbReference>
<evidence type="ECO:0000256" key="2">
    <source>
        <dbReference type="ARBA" id="ARBA00001460"/>
    </source>
</evidence>
<comment type="catalytic activity">
    <reaction evidence="2 15">
        <text>1-(5-phospho-beta-D-ribosyl)-ATP + H2O = 1-(5-phospho-beta-D-ribosyl)-5'-AMP + diphosphate + H(+)</text>
        <dbReference type="Rhea" id="RHEA:22828"/>
        <dbReference type="ChEBI" id="CHEBI:15377"/>
        <dbReference type="ChEBI" id="CHEBI:15378"/>
        <dbReference type="ChEBI" id="CHEBI:33019"/>
        <dbReference type="ChEBI" id="CHEBI:59457"/>
        <dbReference type="ChEBI" id="CHEBI:73183"/>
        <dbReference type="EC" id="3.6.1.31"/>
    </reaction>
</comment>
<evidence type="ECO:0000256" key="4">
    <source>
        <dbReference type="ARBA" id="ARBA00005169"/>
    </source>
</evidence>
<evidence type="ECO:0000313" key="18">
    <source>
        <dbReference type="Proteomes" id="UP000007463"/>
    </source>
</evidence>
<evidence type="ECO:0000256" key="13">
    <source>
        <dbReference type="ARBA" id="ARBA00023102"/>
    </source>
</evidence>
<evidence type="ECO:0000256" key="11">
    <source>
        <dbReference type="ARBA" id="ARBA00022801"/>
    </source>
</evidence>
<dbReference type="NCBIfam" id="NF000768">
    <property type="entry name" value="PRK00051.1"/>
    <property type="match status" value="1"/>
</dbReference>
<dbReference type="KEGG" id="fte:Fluta_3547"/>
<dbReference type="EMBL" id="CP002542">
    <property type="protein sequence ID" value="AEA45516.1"/>
    <property type="molecule type" value="Genomic_DNA"/>
</dbReference>
<evidence type="ECO:0000256" key="6">
    <source>
        <dbReference type="ARBA" id="ARBA00007731"/>
    </source>
</evidence>
<dbReference type="CDD" id="cd11534">
    <property type="entry name" value="NTP-PPase_HisIE_like"/>
    <property type="match status" value="1"/>
</dbReference>
<dbReference type="HAMAP" id="MF_01019">
    <property type="entry name" value="HisIE"/>
    <property type="match status" value="1"/>
</dbReference>
<dbReference type="GO" id="GO:0005524">
    <property type="term" value="F:ATP binding"/>
    <property type="evidence" value="ECO:0007669"/>
    <property type="project" value="UniProtKB-KW"/>
</dbReference>
<keyword evidence="9 15" id="KW-0028">Amino-acid biosynthesis</keyword>
<dbReference type="SUPFAM" id="SSF101386">
    <property type="entry name" value="all-alpha NTP pyrophosphatases"/>
    <property type="match status" value="1"/>
</dbReference>
<keyword evidence="14 15" id="KW-0511">Multifunctional enzyme</keyword>
<dbReference type="Gene3D" id="1.10.287.1080">
    <property type="entry name" value="MazG-like"/>
    <property type="match status" value="1"/>
</dbReference>
<dbReference type="PANTHER" id="PTHR42945">
    <property type="entry name" value="HISTIDINE BIOSYNTHESIS BIFUNCTIONAL PROTEIN"/>
    <property type="match status" value="1"/>
</dbReference>
<dbReference type="Gene3D" id="3.10.20.810">
    <property type="entry name" value="Phosphoribosyl-AMP cyclohydrolase"/>
    <property type="match status" value="1"/>
</dbReference>
<proteinExistence type="inferred from homology"/>
<evidence type="ECO:0000256" key="12">
    <source>
        <dbReference type="ARBA" id="ARBA00022840"/>
    </source>
</evidence>
<evidence type="ECO:0000256" key="15">
    <source>
        <dbReference type="HAMAP-Rule" id="MF_01019"/>
    </source>
</evidence>
<dbReference type="EC" id="3.6.1.31" evidence="15"/>
<comment type="subcellular location">
    <subcellularLocation>
        <location evidence="3 15">Cytoplasm</location>
    </subcellularLocation>
</comment>
<comment type="similarity">
    <text evidence="7 15">In the N-terminal section; belongs to the PRA-CH family.</text>
</comment>
<dbReference type="EC" id="3.5.4.19" evidence="15"/>
<dbReference type="STRING" id="755732.Fluta_3547"/>
<dbReference type="GO" id="GO:0004636">
    <property type="term" value="F:phosphoribosyl-ATP diphosphatase activity"/>
    <property type="evidence" value="ECO:0007669"/>
    <property type="project" value="UniProtKB-UniRule"/>
</dbReference>
<dbReference type="RefSeq" id="WP_013688283.1">
    <property type="nucleotide sequence ID" value="NC_015321.1"/>
</dbReference>
<reference evidence="18" key="2">
    <citation type="submission" date="2011-02" db="EMBL/GenBank/DDBJ databases">
        <title>The complete genome of Fluviicola taffensis DSM 16823.</title>
        <authorList>
            <consortium name="US DOE Joint Genome Institute (JGI-PGF)"/>
            <person name="Lucas S."/>
            <person name="Copeland A."/>
            <person name="Lapidus A."/>
            <person name="Bruce D."/>
            <person name="Goodwin L."/>
            <person name="Pitluck S."/>
            <person name="Kyrpides N."/>
            <person name="Mavromatis K."/>
            <person name="Ivanova N."/>
            <person name="Mikhailova N."/>
            <person name="Pagani I."/>
            <person name="Chertkov O."/>
            <person name="Detter J.C."/>
            <person name="Han C."/>
            <person name="Tapia R."/>
            <person name="Land M."/>
            <person name="Hauser L."/>
            <person name="Markowitz V."/>
            <person name="Cheng J.-F."/>
            <person name="Hugenholtz P."/>
            <person name="Woyke T."/>
            <person name="Wu D."/>
            <person name="Tindall B."/>
            <person name="Pomrenke H.G."/>
            <person name="Brambilla E."/>
            <person name="Klenk H.-P."/>
            <person name="Eisen J.A."/>
        </authorList>
    </citation>
    <scope>NUCLEOTIDE SEQUENCE [LARGE SCALE GENOMIC DNA]</scope>
    <source>
        <strain evidence="18">DSM 16823 / RW262 / RW262</strain>
    </source>
</reference>
<keyword evidence="18" id="KW-1185">Reference proteome</keyword>
<dbReference type="PANTHER" id="PTHR42945:SF9">
    <property type="entry name" value="HISTIDINE BIOSYNTHESIS BIFUNCTIONAL PROTEIN HISIE"/>
    <property type="match status" value="1"/>
</dbReference>
<dbReference type="eggNOG" id="COG0139">
    <property type="taxonomic scope" value="Bacteria"/>
</dbReference>
<evidence type="ECO:0000256" key="14">
    <source>
        <dbReference type="ARBA" id="ARBA00023268"/>
    </source>
</evidence>
<evidence type="ECO:0000313" key="17">
    <source>
        <dbReference type="EMBL" id="AEA45516.1"/>
    </source>
</evidence>
<comment type="pathway">
    <text evidence="5 15">Amino-acid biosynthesis; L-histidine biosynthesis; L-histidine from 5-phospho-alpha-D-ribose 1-diphosphate: step 2/9.</text>
</comment>
<dbReference type="InterPro" id="IPR023019">
    <property type="entry name" value="His_synth_HisIE"/>
</dbReference>
<evidence type="ECO:0000256" key="9">
    <source>
        <dbReference type="ARBA" id="ARBA00022605"/>
    </source>
</evidence>
<keyword evidence="8 15" id="KW-0963">Cytoplasm</keyword>
<dbReference type="AlphaFoldDB" id="F2IDA1"/>
<protein>
    <recommendedName>
        <fullName evidence="15">Histidine biosynthesis bifunctional protein HisIE</fullName>
    </recommendedName>
    <domain>
        <recommendedName>
            <fullName evidence="15">Phosphoribosyl-AMP cyclohydrolase</fullName>
            <shortName evidence="15">PRA-CH</shortName>
            <ecNumber evidence="15">3.5.4.19</ecNumber>
        </recommendedName>
    </domain>
    <domain>
        <recommendedName>
            <fullName evidence="15">Phosphoribosyl-ATP pyrophosphatase</fullName>
            <shortName evidence="15">PRA-PH</shortName>
            <ecNumber evidence="15">3.6.1.31</ecNumber>
        </recommendedName>
    </domain>
</protein>
<dbReference type="Pfam" id="PF01503">
    <property type="entry name" value="PRA-PH"/>
    <property type="match status" value="1"/>
</dbReference>
<evidence type="ECO:0000256" key="1">
    <source>
        <dbReference type="ARBA" id="ARBA00000024"/>
    </source>
</evidence>
<evidence type="ECO:0000256" key="10">
    <source>
        <dbReference type="ARBA" id="ARBA00022741"/>
    </source>
</evidence>
<dbReference type="InterPro" id="IPR038019">
    <property type="entry name" value="PRib_AMP_CycHydrolase_sf"/>
</dbReference>
<comment type="pathway">
    <text evidence="4 15">Amino-acid biosynthesis; L-histidine biosynthesis; L-histidine from 5-phospho-alpha-D-ribose 1-diphosphate: step 3/9.</text>
</comment>
<sequence>MKTDKNGLFPAIIQHANTKEVLMLGYMNDEAFKLTKETQKVTFFSRTRNEIWVKGETSGNYLNLINCKLDCDQDALLIQAVPIGPTCHTGTSSCWGETNLRDFSTLEQLIQTIDNRFSAPKEGSYIQALIEKGLPKIAQKVGEEGVEIVIEAMRNEPELFKEEAADLLFHYLILLRAKEVTFDEILGVLSGRIKE</sequence>
<evidence type="ECO:0000259" key="16">
    <source>
        <dbReference type="Pfam" id="PF01502"/>
    </source>
</evidence>
<dbReference type="SUPFAM" id="SSF141734">
    <property type="entry name" value="HisI-like"/>
    <property type="match status" value="1"/>
</dbReference>
<feature type="region of interest" description="Phosphoribosyl-ATP pyrophosphohydrolase" evidence="15">
    <location>
        <begin position="106"/>
        <end position="195"/>
    </location>
</feature>
<comment type="similarity">
    <text evidence="6 15">In the C-terminal section; belongs to the PRA-PH family.</text>
</comment>
<dbReference type="Proteomes" id="UP000007463">
    <property type="component" value="Chromosome"/>
</dbReference>
<gene>
    <name evidence="15" type="primary">hisI</name>
    <name evidence="15" type="synonym">hisIE</name>
    <name evidence="17" type="ordered locus">Fluta_3547</name>
</gene>
<dbReference type="UniPathway" id="UPA00031">
    <property type="reaction ID" value="UER00007"/>
</dbReference>
<dbReference type="NCBIfam" id="TIGR03188">
    <property type="entry name" value="histidine_hisI"/>
    <property type="match status" value="1"/>
</dbReference>
<dbReference type="GO" id="GO:0005737">
    <property type="term" value="C:cytoplasm"/>
    <property type="evidence" value="ECO:0007669"/>
    <property type="project" value="UniProtKB-SubCell"/>
</dbReference>
<evidence type="ECO:0000256" key="5">
    <source>
        <dbReference type="ARBA" id="ARBA00005204"/>
    </source>
</evidence>
<dbReference type="GO" id="GO:0000105">
    <property type="term" value="P:L-histidine biosynthetic process"/>
    <property type="evidence" value="ECO:0007669"/>
    <property type="project" value="UniProtKB-UniRule"/>
</dbReference>
<keyword evidence="10 15" id="KW-0547">Nucleotide-binding</keyword>
<dbReference type="NCBIfam" id="NF002747">
    <property type="entry name" value="PRK02759.1"/>
    <property type="match status" value="1"/>
</dbReference>
<evidence type="ECO:0000256" key="3">
    <source>
        <dbReference type="ARBA" id="ARBA00004496"/>
    </source>
</evidence>
<keyword evidence="12 15" id="KW-0067">ATP-binding</keyword>
<reference evidence="17 18" key="1">
    <citation type="journal article" date="2011" name="Stand. Genomic Sci.">
        <title>Complete genome sequence of the gliding freshwater bacterium Fluviicola taffensis type strain (RW262).</title>
        <authorList>
            <person name="Woyke T."/>
            <person name="Chertkov O."/>
            <person name="Lapidus A."/>
            <person name="Nolan M."/>
            <person name="Lucas S."/>
            <person name="Del Rio T.G."/>
            <person name="Tice H."/>
            <person name="Cheng J.F."/>
            <person name="Tapia R."/>
            <person name="Han C."/>
            <person name="Goodwin L."/>
            <person name="Pitluck S."/>
            <person name="Liolios K."/>
            <person name="Pagani I."/>
            <person name="Ivanova N."/>
            <person name="Huntemann M."/>
            <person name="Mavromatis K."/>
            <person name="Mikhailova N."/>
            <person name="Pati A."/>
            <person name="Chen A."/>
            <person name="Palaniappan K."/>
            <person name="Land M."/>
            <person name="Hauser L."/>
            <person name="Brambilla E.M."/>
            <person name="Rohde M."/>
            <person name="Mwirichia R."/>
            <person name="Sikorski J."/>
            <person name="Tindall B.J."/>
            <person name="Goker M."/>
            <person name="Bristow J."/>
            <person name="Eisen J.A."/>
            <person name="Markowitz V."/>
            <person name="Hugenholtz P."/>
            <person name="Klenk H.P."/>
            <person name="Kyrpides N.C."/>
        </authorList>
    </citation>
    <scope>NUCLEOTIDE SEQUENCE [LARGE SCALE GENOMIC DNA]</scope>
    <source>
        <strain evidence="18">DSM 16823 / RW262 / RW262</strain>
    </source>
</reference>
<dbReference type="InterPro" id="IPR008179">
    <property type="entry name" value="HisE"/>
</dbReference>
<evidence type="ECO:0000256" key="7">
    <source>
        <dbReference type="ARBA" id="ARBA00008299"/>
    </source>
</evidence>
<dbReference type="FunFam" id="3.10.20.810:FF:000001">
    <property type="entry name" value="Histidine biosynthesis bifunctional protein HisIE"/>
    <property type="match status" value="1"/>
</dbReference>
<evidence type="ECO:0000256" key="8">
    <source>
        <dbReference type="ARBA" id="ARBA00022490"/>
    </source>
</evidence>
<dbReference type="InterPro" id="IPR002496">
    <property type="entry name" value="PRib_AMP_CycHydrolase_dom"/>
</dbReference>
<name>F2IDA1_FLUTR</name>
<feature type="domain" description="Phosphoribosyl-AMP cyclohydrolase" evidence="16">
    <location>
        <begin position="23"/>
        <end position="95"/>
    </location>
</feature>
<dbReference type="OrthoDB" id="9795769at2"/>
<dbReference type="InterPro" id="IPR021130">
    <property type="entry name" value="PRib-ATP_PPHydrolase-like"/>
</dbReference>
<dbReference type="Pfam" id="PF01502">
    <property type="entry name" value="PRA-CH"/>
    <property type="match status" value="1"/>
</dbReference>
<comment type="catalytic activity">
    <reaction evidence="1 15">
        <text>1-(5-phospho-beta-D-ribosyl)-5'-AMP + H2O = 1-(5-phospho-beta-D-ribosyl)-5-[(5-phospho-beta-D-ribosylamino)methylideneamino]imidazole-4-carboxamide</text>
        <dbReference type="Rhea" id="RHEA:20049"/>
        <dbReference type="ChEBI" id="CHEBI:15377"/>
        <dbReference type="ChEBI" id="CHEBI:58435"/>
        <dbReference type="ChEBI" id="CHEBI:59457"/>
        <dbReference type="EC" id="3.5.4.19"/>
    </reaction>
</comment>
<keyword evidence="13 15" id="KW-0368">Histidine biosynthesis</keyword>
<accession>F2IDA1</accession>
<feature type="region of interest" description="Phosphoribosyl-AMP cyclohydrolase" evidence="15">
    <location>
        <begin position="1"/>
        <end position="105"/>
    </location>
</feature>
<keyword evidence="11 15" id="KW-0378">Hydrolase</keyword>
<dbReference type="GO" id="GO:0004635">
    <property type="term" value="F:phosphoribosyl-AMP cyclohydrolase activity"/>
    <property type="evidence" value="ECO:0007669"/>
    <property type="project" value="UniProtKB-UniRule"/>
</dbReference>
<dbReference type="HOGENOM" id="CLU_048577_3_1_10"/>
<dbReference type="eggNOG" id="COG0140">
    <property type="taxonomic scope" value="Bacteria"/>
</dbReference>
<organism evidence="17 18">
    <name type="scientific">Fluviicola taffensis (strain DSM 16823 / NCIMB 13979 / RW262)</name>
    <dbReference type="NCBI Taxonomy" id="755732"/>
    <lineage>
        <taxon>Bacteria</taxon>
        <taxon>Pseudomonadati</taxon>
        <taxon>Bacteroidota</taxon>
        <taxon>Flavobacteriia</taxon>
        <taxon>Flavobacteriales</taxon>
        <taxon>Crocinitomicaceae</taxon>
        <taxon>Fluviicola</taxon>
    </lineage>
</organism>